<proteinExistence type="predicted"/>
<evidence type="ECO:0000313" key="2">
    <source>
        <dbReference type="Proteomes" id="UP001529510"/>
    </source>
</evidence>
<keyword evidence="2" id="KW-1185">Reference proteome</keyword>
<feature type="non-terminal residue" evidence="1">
    <location>
        <position position="1"/>
    </location>
</feature>
<dbReference type="AlphaFoldDB" id="A0ABD0NTX4"/>
<feature type="non-terminal residue" evidence="1">
    <location>
        <position position="187"/>
    </location>
</feature>
<dbReference type="Proteomes" id="UP001529510">
    <property type="component" value="Unassembled WGS sequence"/>
</dbReference>
<gene>
    <name evidence="1" type="ORF">M9458_041112</name>
</gene>
<reference evidence="1 2" key="1">
    <citation type="submission" date="2024-05" db="EMBL/GenBank/DDBJ databases">
        <title>Genome sequencing and assembly of Indian major carp, Cirrhinus mrigala (Hamilton, 1822).</title>
        <authorList>
            <person name="Mohindra V."/>
            <person name="Chowdhury L.M."/>
            <person name="Lal K."/>
            <person name="Jena J.K."/>
        </authorList>
    </citation>
    <scope>NUCLEOTIDE SEQUENCE [LARGE SCALE GENOMIC DNA]</scope>
    <source>
        <strain evidence="1">CM1030</strain>
        <tissue evidence="1">Blood</tissue>
    </source>
</reference>
<sequence length="187" mass="21083">ESCKTKEPEPTKVLEIISGCNWETHRSLVLKELFRCISMNQLSSAFFIDIYKVELLSKELKKDETGSTLVYKTQEKTQTRKINTLNVNENQHIIQTNTPEETQEKHFPLLSRVVPAGHLKADKKTLVRSGPIKVNGKTYAQAKLILGRMGALHPANRLAAYVTGRIKPLPQNTSRSVSKTLQSARET</sequence>
<protein>
    <submittedName>
        <fullName evidence="1">Uncharacterized protein</fullName>
    </submittedName>
</protein>
<dbReference type="EMBL" id="JAMKFB020000020">
    <property type="protein sequence ID" value="KAL0165359.1"/>
    <property type="molecule type" value="Genomic_DNA"/>
</dbReference>
<name>A0ABD0NTX4_CIRMR</name>
<comment type="caution">
    <text evidence="1">The sequence shown here is derived from an EMBL/GenBank/DDBJ whole genome shotgun (WGS) entry which is preliminary data.</text>
</comment>
<organism evidence="1 2">
    <name type="scientific">Cirrhinus mrigala</name>
    <name type="common">Mrigala</name>
    <dbReference type="NCBI Taxonomy" id="683832"/>
    <lineage>
        <taxon>Eukaryota</taxon>
        <taxon>Metazoa</taxon>
        <taxon>Chordata</taxon>
        <taxon>Craniata</taxon>
        <taxon>Vertebrata</taxon>
        <taxon>Euteleostomi</taxon>
        <taxon>Actinopterygii</taxon>
        <taxon>Neopterygii</taxon>
        <taxon>Teleostei</taxon>
        <taxon>Ostariophysi</taxon>
        <taxon>Cypriniformes</taxon>
        <taxon>Cyprinidae</taxon>
        <taxon>Labeoninae</taxon>
        <taxon>Labeonini</taxon>
        <taxon>Cirrhinus</taxon>
    </lineage>
</organism>
<evidence type="ECO:0000313" key="1">
    <source>
        <dbReference type="EMBL" id="KAL0165359.1"/>
    </source>
</evidence>
<accession>A0ABD0NTX4</accession>